<dbReference type="Proteomes" id="UP000078237">
    <property type="component" value="Unassembled WGS sequence"/>
</dbReference>
<organism evidence="3 4">
    <name type="scientific">Madurella mycetomatis</name>
    <dbReference type="NCBI Taxonomy" id="100816"/>
    <lineage>
        <taxon>Eukaryota</taxon>
        <taxon>Fungi</taxon>
        <taxon>Dikarya</taxon>
        <taxon>Ascomycota</taxon>
        <taxon>Pezizomycotina</taxon>
        <taxon>Sordariomycetes</taxon>
        <taxon>Sordariomycetidae</taxon>
        <taxon>Sordariales</taxon>
        <taxon>Sordariales incertae sedis</taxon>
        <taxon>Madurella</taxon>
    </lineage>
</organism>
<accession>A0A175VYI4</accession>
<keyword evidence="2" id="KW-1133">Transmembrane helix</keyword>
<keyword evidence="2" id="KW-0472">Membrane</keyword>
<keyword evidence="4" id="KW-1185">Reference proteome</keyword>
<feature type="region of interest" description="Disordered" evidence="1">
    <location>
        <begin position="23"/>
        <end position="56"/>
    </location>
</feature>
<dbReference type="GO" id="GO:0016301">
    <property type="term" value="F:kinase activity"/>
    <property type="evidence" value="ECO:0007669"/>
    <property type="project" value="UniProtKB-KW"/>
</dbReference>
<comment type="caution">
    <text evidence="3">The sequence shown here is derived from an EMBL/GenBank/DDBJ whole genome shotgun (WGS) entry which is preliminary data.</text>
</comment>
<dbReference type="VEuPathDB" id="FungiDB:MMYC01_208438"/>
<keyword evidence="2" id="KW-0812">Transmembrane</keyword>
<gene>
    <name evidence="3" type="ORF">MMYC01_208438</name>
</gene>
<feature type="region of interest" description="Disordered" evidence="1">
    <location>
        <begin position="260"/>
        <end position="349"/>
    </location>
</feature>
<proteinExistence type="predicted"/>
<evidence type="ECO:0000313" key="4">
    <source>
        <dbReference type="Proteomes" id="UP000078237"/>
    </source>
</evidence>
<name>A0A175VYI4_9PEZI</name>
<feature type="transmembrane region" description="Helical" evidence="2">
    <location>
        <begin position="214"/>
        <end position="240"/>
    </location>
</feature>
<evidence type="ECO:0000256" key="1">
    <source>
        <dbReference type="SAM" id="MobiDB-lite"/>
    </source>
</evidence>
<sequence>MHRSSLFVAPSALAAPATLQKLGNDKPWTPAAETSTIDHPNHLAWSHKPTDAPRPRYGETELLRRDFSMGTDTCGFFSGYSSIPVTCVKQSAYCTHDGAGNMDCCTGDYSSCTETMFSACLDFSASQKGACAGRGPRTICCWPESPSCYTLLFSTTATPDRVFSIFQCQTMGGLATILATPPNYPVTSPTTSSQNAPSTTLTDPSEGAGSFTPVGAIVGGVVGGVAVLGLVTFLIILYVIRSRRRNDTAQPVQYTNVTQNAQGPLAGNHPQPQYLQSQPLIDKPYGMSQPPLPYQLVPAPQPGYNIVPQNQTYPHQYPQTGPNPYHPPRVDELPINPALGTQSRRAELD</sequence>
<feature type="compositionally biased region" description="Polar residues" evidence="1">
    <location>
        <begin position="307"/>
        <end position="322"/>
    </location>
</feature>
<feature type="compositionally biased region" description="Polar residues" evidence="1">
    <location>
        <begin position="185"/>
        <end position="203"/>
    </location>
</feature>
<evidence type="ECO:0000256" key="2">
    <source>
        <dbReference type="SAM" id="Phobius"/>
    </source>
</evidence>
<dbReference type="OrthoDB" id="4814718at2759"/>
<dbReference type="AlphaFoldDB" id="A0A175VYI4"/>
<feature type="region of interest" description="Disordered" evidence="1">
    <location>
        <begin position="185"/>
        <end position="206"/>
    </location>
</feature>
<protein>
    <submittedName>
        <fullName evidence="3">Proline-rich receptor-like protein kinase PERK1</fullName>
    </submittedName>
</protein>
<dbReference type="EMBL" id="LCTW02000202">
    <property type="protein sequence ID" value="KXX76598.1"/>
    <property type="molecule type" value="Genomic_DNA"/>
</dbReference>
<evidence type="ECO:0000313" key="3">
    <source>
        <dbReference type="EMBL" id="KXX76598.1"/>
    </source>
</evidence>
<reference evidence="3 4" key="1">
    <citation type="journal article" date="2016" name="Genome Announc.">
        <title>Genome Sequence of Madurella mycetomatis mm55, Isolated from a Human Mycetoma Case in Sudan.</title>
        <authorList>
            <person name="Smit S."/>
            <person name="Derks M.F."/>
            <person name="Bervoets S."/>
            <person name="Fahal A."/>
            <person name="van Leeuwen W."/>
            <person name="van Belkum A."/>
            <person name="van de Sande W.W."/>
        </authorList>
    </citation>
    <scope>NUCLEOTIDE SEQUENCE [LARGE SCALE GENOMIC DNA]</scope>
    <source>
        <strain evidence="4">mm55</strain>
    </source>
</reference>
<feature type="compositionally biased region" description="Polar residues" evidence="1">
    <location>
        <begin position="270"/>
        <end position="279"/>
    </location>
</feature>